<evidence type="ECO:0000313" key="2">
    <source>
        <dbReference type="EMBL" id="MBD0777033.1"/>
    </source>
</evidence>
<organism evidence="2 3">
    <name type="scientific">Maribacter aquimaris</name>
    <dbReference type="NCBI Taxonomy" id="2737171"/>
    <lineage>
        <taxon>Bacteria</taxon>
        <taxon>Pseudomonadati</taxon>
        <taxon>Bacteroidota</taxon>
        <taxon>Flavobacteriia</taxon>
        <taxon>Flavobacteriales</taxon>
        <taxon>Flavobacteriaceae</taxon>
        <taxon>Maribacter</taxon>
    </lineage>
</organism>
<protein>
    <recommendedName>
        <fullName evidence="1">MoaF-like domain-containing protein</fullName>
    </recommendedName>
</protein>
<evidence type="ECO:0000259" key="1">
    <source>
        <dbReference type="Pfam" id="PF22036"/>
    </source>
</evidence>
<comment type="caution">
    <text evidence="2">The sequence shown here is derived from an EMBL/GenBank/DDBJ whole genome shotgun (WGS) entry which is preliminary data.</text>
</comment>
<dbReference type="Pfam" id="PF22036">
    <property type="entry name" value="MoaF_like"/>
    <property type="match status" value="1"/>
</dbReference>
<name>A0ABR7V1L4_9FLAO</name>
<sequence length="103" mass="12063">MTTENIYDKEFEYDFKDYVKIDLTFSSDTELYWIERTSGADANEKIKTIHLNEHTTLTGWIEHDKTIVSLYSDFATGKTYVYQYFGNGTIRELIGTIKPKSKE</sequence>
<evidence type="ECO:0000313" key="3">
    <source>
        <dbReference type="Proteomes" id="UP001166021"/>
    </source>
</evidence>
<dbReference type="EMBL" id="JABTCF010000002">
    <property type="protein sequence ID" value="MBD0777033.1"/>
    <property type="molecule type" value="Genomic_DNA"/>
</dbReference>
<feature type="domain" description="MoaF-like" evidence="1">
    <location>
        <begin position="9"/>
        <end position="98"/>
    </location>
</feature>
<dbReference type="InterPro" id="IPR053892">
    <property type="entry name" value="MoaF-like"/>
</dbReference>
<proteinExistence type="predicted"/>
<keyword evidence="3" id="KW-1185">Reference proteome</keyword>
<dbReference type="Proteomes" id="UP001166021">
    <property type="component" value="Unassembled WGS sequence"/>
</dbReference>
<dbReference type="RefSeq" id="WP_188242574.1">
    <property type="nucleotide sequence ID" value="NZ_JABTCF010000002.1"/>
</dbReference>
<accession>A0ABR7V1L4</accession>
<reference evidence="2" key="1">
    <citation type="submission" date="2020-05" db="EMBL/GenBank/DDBJ databases">
        <title>The draft genome sequence of Maribacter sp. ANRC-HE7.</title>
        <authorList>
            <person name="Mu L."/>
        </authorList>
    </citation>
    <scope>NUCLEOTIDE SEQUENCE</scope>
    <source>
        <strain evidence="2">ANRC-HE7</strain>
    </source>
</reference>
<gene>
    <name evidence="2" type="ORF">HPE56_04430</name>
</gene>